<dbReference type="GO" id="GO:0005886">
    <property type="term" value="C:plasma membrane"/>
    <property type="evidence" value="ECO:0007669"/>
    <property type="project" value="UniProtKB-SubCell"/>
</dbReference>
<gene>
    <name evidence="9" type="ORF">PDMSB3_0651</name>
</gene>
<evidence type="ECO:0000256" key="4">
    <source>
        <dbReference type="ARBA" id="ARBA00022692"/>
    </source>
</evidence>
<dbReference type="AlphaFoldDB" id="A0A5Q4ZAY9"/>
<keyword evidence="6 7" id="KW-0472">Membrane</keyword>
<evidence type="ECO:0000256" key="2">
    <source>
        <dbReference type="ARBA" id="ARBA00022448"/>
    </source>
</evidence>
<evidence type="ECO:0000313" key="10">
    <source>
        <dbReference type="Proteomes" id="UP000325811"/>
    </source>
</evidence>
<dbReference type="Pfam" id="PF19300">
    <property type="entry name" value="BPD_transp_1_N"/>
    <property type="match status" value="1"/>
</dbReference>
<dbReference type="GO" id="GO:0055085">
    <property type="term" value="P:transmembrane transport"/>
    <property type="evidence" value="ECO:0007669"/>
    <property type="project" value="InterPro"/>
</dbReference>
<dbReference type="PANTHER" id="PTHR43163">
    <property type="entry name" value="DIPEPTIDE TRANSPORT SYSTEM PERMEASE PROTEIN DPPB-RELATED"/>
    <property type="match status" value="1"/>
</dbReference>
<dbReference type="KEGG" id="pdio:PDMSB3_0651.1"/>
<dbReference type="EMBL" id="LR699554">
    <property type="protein sequence ID" value="VVD31949.1"/>
    <property type="molecule type" value="Genomic_DNA"/>
</dbReference>
<organism evidence="9 10">
    <name type="scientific">Paraburkholderia dioscoreae</name>
    <dbReference type="NCBI Taxonomy" id="2604047"/>
    <lineage>
        <taxon>Bacteria</taxon>
        <taxon>Pseudomonadati</taxon>
        <taxon>Pseudomonadota</taxon>
        <taxon>Betaproteobacteria</taxon>
        <taxon>Burkholderiales</taxon>
        <taxon>Burkholderiaceae</taxon>
        <taxon>Paraburkholderia</taxon>
    </lineage>
</organism>
<feature type="transmembrane region" description="Helical" evidence="7">
    <location>
        <begin position="154"/>
        <end position="177"/>
    </location>
</feature>
<dbReference type="SUPFAM" id="SSF161098">
    <property type="entry name" value="MetI-like"/>
    <property type="match status" value="1"/>
</dbReference>
<evidence type="ECO:0000256" key="3">
    <source>
        <dbReference type="ARBA" id="ARBA00022475"/>
    </source>
</evidence>
<feature type="transmembrane region" description="Helical" evidence="7">
    <location>
        <begin position="307"/>
        <end position="333"/>
    </location>
</feature>
<dbReference type="InterPro" id="IPR045621">
    <property type="entry name" value="BPD_transp_1_N"/>
</dbReference>
<dbReference type="RefSeq" id="WP_007176354.1">
    <property type="nucleotide sequence ID" value="NZ_LR699554.1"/>
</dbReference>
<dbReference type="PANTHER" id="PTHR43163:SF9">
    <property type="entry name" value="ABC TRANSPORTER PERMEASE PROTEIN"/>
    <property type="match status" value="1"/>
</dbReference>
<evidence type="ECO:0000256" key="1">
    <source>
        <dbReference type="ARBA" id="ARBA00004651"/>
    </source>
</evidence>
<keyword evidence="10" id="KW-1185">Reference proteome</keyword>
<dbReference type="InterPro" id="IPR035906">
    <property type="entry name" value="MetI-like_sf"/>
</dbReference>
<dbReference type="Proteomes" id="UP000325811">
    <property type="component" value="Chromosome II"/>
</dbReference>
<name>A0A5Q4ZAY9_9BURK</name>
<keyword evidence="3" id="KW-1003">Cell membrane</keyword>
<evidence type="ECO:0000256" key="7">
    <source>
        <dbReference type="RuleBase" id="RU363032"/>
    </source>
</evidence>
<dbReference type="CDD" id="cd06261">
    <property type="entry name" value="TM_PBP2"/>
    <property type="match status" value="1"/>
</dbReference>
<dbReference type="Gene3D" id="1.10.3720.10">
    <property type="entry name" value="MetI-like"/>
    <property type="match status" value="1"/>
</dbReference>
<keyword evidence="4 7" id="KW-0812">Transmembrane</keyword>
<comment type="similarity">
    <text evidence="7">Belongs to the binding-protein-dependent transport system permease family.</text>
</comment>
<evidence type="ECO:0000256" key="5">
    <source>
        <dbReference type="ARBA" id="ARBA00022989"/>
    </source>
</evidence>
<sequence>MADLPVRTLPAALGERRRSLPYPVRRLLQALPLVVFIGVLNFFWLRLAPGDMADVMAGEAGGATPEYLAALRHQFGSDQPLALQFFAYLNRLAHLDLGWSFRYNESVLSLILGRLPATALLMVGALVIALLFGCLAGTVAAVSRRRWIDVVVSVLATLGFATPLFWLGLMLMVLFSAHLHWLPAGGITTPGVAATGWAHVSDIAAHMVLPVFCLAAYYLAIYARLMRASVLEVAGLDFVRTARAKGVSRLATITSHVVPNALLPIVTMTALQFGALFSGSVAIETVFSWPGLGQLALDAVASRDLNLLLGILFFSSVLVLVVNLAVDLTYGWFDPRIEAQR</sequence>
<keyword evidence="5 7" id="KW-1133">Transmembrane helix</keyword>
<protein>
    <submittedName>
        <fullName evidence="9">ABC-type dipeptide/oligopeptide/nickel transport system, permease component</fullName>
    </submittedName>
</protein>
<proteinExistence type="inferred from homology"/>
<accession>A0A5Q4ZAY9</accession>
<feature type="transmembrane region" description="Helical" evidence="7">
    <location>
        <begin position="27"/>
        <end position="45"/>
    </location>
</feature>
<feature type="transmembrane region" description="Helical" evidence="7">
    <location>
        <begin position="197"/>
        <end position="220"/>
    </location>
</feature>
<evidence type="ECO:0000313" key="9">
    <source>
        <dbReference type="EMBL" id="VVD31949.1"/>
    </source>
</evidence>
<dbReference type="PROSITE" id="PS50928">
    <property type="entry name" value="ABC_TM1"/>
    <property type="match status" value="1"/>
</dbReference>
<evidence type="ECO:0000259" key="8">
    <source>
        <dbReference type="PROSITE" id="PS50928"/>
    </source>
</evidence>
<keyword evidence="2 7" id="KW-0813">Transport</keyword>
<feature type="transmembrane region" description="Helical" evidence="7">
    <location>
        <begin position="119"/>
        <end position="142"/>
    </location>
</feature>
<evidence type="ECO:0000256" key="6">
    <source>
        <dbReference type="ARBA" id="ARBA00023136"/>
    </source>
</evidence>
<feature type="domain" description="ABC transmembrane type-1" evidence="8">
    <location>
        <begin position="115"/>
        <end position="330"/>
    </location>
</feature>
<comment type="subcellular location">
    <subcellularLocation>
        <location evidence="1 7">Cell membrane</location>
        <topology evidence="1 7">Multi-pass membrane protein</topology>
    </subcellularLocation>
</comment>
<dbReference type="InterPro" id="IPR000515">
    <property type="entry name" value="MetI-like"/>
</dbReference>
<reference evidence="9 10" key="1">
    <citation type="submission" date="2019-08" db="EMBL/GenBank/DDBJ databases">
        <authorList>
            <person name="Herpell B J."/>
        </authorList>
    </citation>
    <scope>NUCLEOTIDE SEQUENCE [LARGE SCALE GENOMIC DNA]</scope>
    <source>
        <strain evidence="10">Msb3</strain>
    </source>
</reference>
<dbReference type="Pfam" id="PF00528">
    <property type="entry name" value="BPD_transp_1"/>
    <property type="match status" value="1"/>
</dbReference>